<reference evidence="2 3" key="1">
    <citation type="submission" date="2016-02" db="EMBL/GenBank/DDBJ databases">
        <title>Genome analysis of coral dinoflagellate symbionts highlights evolutionary adaptations to a symbiotic lifestyle.</title>
        <authorList>
            <person name="Aranda M."/>
            <person name="Li Y."/>
            <person name="Liew Y.J."/>
            <person name="Baumgarten S."/>
            <person name="Simakov O."/>
            <person name="Wilson M."/>
            <person name="Piel J."/>
            <person name="Ashoor H."/>
            <person name="Bougouffa S."/>
            <person name="Bajic V.B."/>
            <person name="Ryu T."/>
            <person name="Ravasi T."/>
            <person name="Bayer T."/>
            <person name="Micklem G."/>
            <person name="Kim H."/>
            <person name="Bhak J."/>
            <person name="Lajeunesse T.C."/>
            <person name="Voolstra C.R."/>
        </authorList>
    </citation>
    <scope>NUCLEOTIDE SEQUENCE [LARGE SCALE GENOMIC DNA]</scope>
    <source>
        <strain evidence="2 3">CCMP2467</strain>
    </source>
</reference>
<sequence length="490" mass="53455">MDRTKMRLLTLVIVAVNIQFGSYTEVQELQCVLQSGDAEDPLMGIELLTCLTDDVNFNRIGSFELELIKAGSMAVNPVTNVFAVISAMSQQTLSQQTLHVLDTETGAEVQTVDVSRFGFLDNLEFDLKTQKMYGQYWDGEKEHFVEVDYERNTTRSIAAINLRYKLSGTRAIDYIAGRFYLVADNQQLVGLSLETGEEVTRNTLSRSIGNGGIFFDGATQKLRALCRAFDDSFDFALCIVDPSTGEVSATSDDAERIPYIVFSGNAYDSANQVYFFEEPAGLVAFNANTGKRIAGPFTSANTASLTVVPRCECCVVADRDNSSNTVADLANGSNTGRQLQHSSGRFAVCNENSIVSGTSRPEPQKLGVLAVLATLAQLVAAQEDAPPATSEAKTRRPIISTDILHGTAELFYDVYDSVHSKFLKAHIDKHSATLSASVSGILPDDPIVEVCKKLQCDASQVKDVHKTTQEKALEAWEAVKLKSSELQQCA</sequence>
<accession>A0A1Q9CDQ3</accession>
<evidence type="ECO:0000313" key="3">
    <source>
        <dbReference type="Proteomes" id="UP000186817"/>
    </source>
</evidence>
<protein>
    <submittedName>
        <fullName evidence="2">Uncharacterized protein</fullName>
    </submittedName>
</protein>
<evidence type="ECO:0000256" key="1">
    <source>
        <dbReference type="SAM" id="SignalP"/>
    </source>
</evidence>
<feature type="signal peptide" evidence="1">
    <location>
        <begin position="1"/>
        <end position="23"/>
    </location>
</feature>
<dbReference type="SUPFAM" id="SSF50998">
    <property type="entry name" value="Quinoprotein alcohol dehydrogenase-like"/>
    <property type="match status" value="1"/>
</dbReference>
<dbReference type="InterPro" id="IPR015943">
    <property type="entry name" value="WD40/YVTN_repeat-like_dom_sf"/>
</dbReference>
<organism evidence="2 3">
    <name type="scientific">Symbiodinium microadriaticum</name>
    <name type="common">Dinoflagellate</name>
    <name type="synonym">Zooxanthella microadriatica</name>
    <dbReference type="NCBI Taxonomy" id="2951"/>
    <lineage>
        <taxon>Eukaryota</taxon>
        <taxon>Sar</taxon>
        <taxon>Alveolata</taxon>
        <taxon>Dinophyceae</taxon>
        <taxon>Suessiales</taxon>
        <taxon>Symbiodiniaceae</taxon>
        <taxon>Symbiodinium</taxon>
    </lineage>
</organism>
<dbReference type="InterPro" id="IPR011047">
    <property type="entry name" value="Quinoprotein_ADH-like_sf"/>
</dbReference>
<comment type="caution">
    <text evidence="2">The sequence shown here is derived from an EMBL/GenBank/DDBJ whole genome shotgun (WGS) entry which is preliminary data.</text>
</comment>
<dbReference type="EMBL" id="LSRX01001314">
    <property type="protein sequence ID" value="OLP81073.1"/>
    <property type="molecule type" value="Genomic_DNA"/>
</dbReference>
<keyword evidence="3" id="KW-1185">Reference proteome</keyword>
<proteinExistence type="predicted"/>
<dbReference type="AlphaFoldDB" id="A0A1Q9CDQ3"/>
<dbReference type="OrthoDB" id="413525at2759"/>
<feature type="chain" id="PRO_5013294182" evidence="1">
    <location>
        <begin position="24"/>
        <end position="490"/>
    </location>
</feature>
<dbReference type="Proteomes" id="UP000186817">
    <property type="component" value="Unassembled WGS sequence"/>
</dbReference>
<name>A0A1Q9CDQ3_SYMMI</name>
<evidence type="ECO:0000313" key="2">
    <source>
        <dbReference type="EMBL" id="OLP81073.1"/>
    </source>
</evidence>
<keyword evidence="1" id="KW-0732">Signal</keyword>
<dbReference type="Gene3D" id="2.130.10.10">
    <property type="entry name" value="YVTN repeat-like/Quinoprotein amine dehydrogenase"/>
    <property type="match status" value="1"/>
</dbReference>
<gene>
    <name evidence="2" type="ORF">AK812_SmicGene38427</name>
</gene>